<gene>
    <name evidence="1" type="ORF">C6T65_22630</name>
</gene>
<name>A0AA45BBS8_BURVI</name>
<reference evidence="1 2" key="1">
    <citation type="submission" date="2018-03" db="EMBL/GenBank/DDBJ databases">
        <authorList>
            <person name="Nguyen K."/>
            <person name="Fouts D."/>
            <person name="Sutton G."/>
        </authorList>
    </citation>
    <scope>NUCLEOTIDE SEQUENCE [LARGE SCALE GENOMIC DNA]</scope>
    <source>
        <strain evidence="1 2">AU3578</strain>
    </source>
</reference>
<accession>A0AA45BBS8</accession>
<evidence type="ECO:0000313" key="1">
    <source>
        <dbReference type="EMBL" id="PRH40122.1"/>
    </source>
</evidence>
<proteinExistence type="predicted"/>
<protein>
    <submittedName>
        <fullName evidence="1">Uncharacterized protein</fullName>
    </submittedName>
</protein>
<sequence>MIGRSRCGADAVRAPRACVGQGQHAVASRLSFAAPLCFVDARVSARHPDRRPTRPVCRASCSAAPACEMRSARRP</sequence>
<dbReference type="AlphaFoldDB" id="A0AA45BBS8"/>
<evidence type="ECO:0000313" key="2">
    <source>
        <dbReference type="Proteomes" id="UP000237632"/>
    </source>
</evidence>
<organism evidence="1 2">
    <name type="scientific">Burkholderia vietnamiensis</name>
    <dbReference type="NCBI Taxonomy" id="60552"/>
    <lineage>
        <taxon>Bacteria</taxon>
        <taxon>Pseudomonadati</taxon>
        <taxon>Pseudomonadota</taxon>
        <taxon>Betaproteobacteria</taxon>
        <taxon>Burkholderiales</taxon>
        <taxon>Burkholderiaceae</taxon>
        <taxon>Burkholderia</taxon>
        <taxon>Burkholderia cepacia complex</taxon>
    </lineage>
</organism>
<dbReference type="EMBL" id="PVHK01000170">
    <property type="protein sequence ID" value="PRH40122.1"/>
    <property type="molecule type" value="Genomic_DNA"/>
</dbReference>
<comment type="caution">
    <text evidence="1">The sequence shown here is derived from an EMBL/GenBank/DDBJ whole genome shotgun (WGS) entry which is preliminary data.</text>
</comment>
<dbReference type="Proteomes" id="UP000237632">
    <property type="component" value="Unassembled WGS sequence"/>
</dbReference>